<evidence type="ECO:0000313" key="1">
    <source>
        <dbReference type="EMBL" id="NEU68442.1"/>
    </source>
</evidence>
<reference evidence="1 2" key="1">
    <citation type="submission" date="2020-02" db="EMBL/GenBank/DDBJ databases">
        <title>Draft genome sequence of two Spirosoma agri KCTC 52727 and Spirosoma terrae KCTC 52035.</title>
        <authorList>
            <person name="Rojas J."/>
            <person name="Ambika Manirajan B."/>
            <person name="Ratering S."/>
            <person name="Suarez C."/>
            <person name="Schnell S."/>
        </authorList>
    </citation>
    <scope>NUCLEOTIDE SEQUENCE [LARGE SCALE GENOMIC DNA]</scope>
    <source>
        <strain evidence="1 2">KCTC 52727</strain>
    </source>
</reference>
<keyword evidence="2" id="KW-1185">Reference proteome</keyword>
<name>A0A6M0IKT2_9BACT</name>
<dbReference type="AlphaFoldDB" id="A0A6M0IKT2"/>
<proteinExistence type="predicted"/>
<comment type="caution">
    <text evidence="1">The sequence shown here is derived from an EMBL/GenBank/DDBJ whole genome shotgun (WGS) entry which is preliminary data.</text>
</comment>
<evidence type="ECO:0000313" key="2">
    <source>
        <dbReference type="Proteomes" id="UP000477386"/>
    </source>
</evidence>
<dbReference type="EMBL" id="JAAGNZ010000001">
    <property type="protein sequence ID" value="NEU68442.1"/>
    <property type="molecule type" value="Genomic_DNA"/>
</dbReference>
<organism evidence="1 2">
    <name type="scientific">Spirosoma agri</name>
    <dbReference type="NCBI Taxonomy" id="1987381"/>
    <lineage>
        <taxon>Bacteria</taxon>
        <taxon>Pseudomonadati</taxon>
        <taxon>Bacteroidota</taxon>
        <taxon>Cytophagia</taxon>
        <taxon>Cytophagales</taxon>
        <taxon>Cytophagaceae</taxon>
        <taxon>Spirosoma</taxon>
    </lineage>
</organism>
<dbReference type="RefSeq" id="WP_164040289.1">
    <property type="nucleotide sequence ID" value="NZ_JAAGNZ010000001.1"/>
</dbReference>
<dbReference type="Proteomes" id="UP000477386">
    <property type="component" value="Unassembled WGS sequence"/>
</dbReference>
<gene>
    <name evidence="1" type="ORF">GK091_16255</name>
</gene>
<accession>A0A6M0IKT2</accession>
<protein>
    <submittedName>
        <fullName evidence="1">Uncharacterized protein</fullName>
    </submittedName>
</protein>
<sequence length="346" mass="39970">MRGYAGLVCWMTIVQVCMTCQSPQPPKQLTPAFYHWKAVYKLTPTDKEVLRQTGVQRLYVRFFDVDWDEQRKQPTPKSVIRFAERPTNLTLIPVVFITNRTMLALPASAVPTLAQHIATKIQQIASQHHLAPREVQLDCDWSPQSRSRYFTLLKLVKKQLRVPVSATIRLHQIKYAERTGIPPVDRGMLMVYNMADWKNADTRNSILDLDVARRYIGFIDKYPLPLDAVLPLFRWTIVYRNNRFLTILNNVDGKQLSPFPFLQRQADSSRFVALRDTTVFGVSVRTGDLFRAESCREQDLTLAKNQLLSHIQNQSLTFSLYHLDSTVLASYHHAYLQTLLKPNPEN</sequence>